<dbReference type="AlphaFoldDB" id="A0A0A9F2H6"/>
<organism evidence="1">
    <name type="scientific">Arundo donax</name>
    <name type="common">Giant reed</name>
    <name type="synonym">Donax arundinaceus</name>
    <dbReference type="NCBI Taxonomy" id="35708"/>
    <lineage>
        <taxon>Eukaryota</taxon>
        <taxon>Viridiplantae</taxon>
        <taxon>Streptophyta</taxon>
        <taxon>Embryophyta</taxon>
        <taxon>Tracheophyta</taxon>
        <taxon>Spermatophyta</taxon>
        <taxon>Magnoliopsida</taxon>
        <taxon>Liliopsida</taxon>
        <taxon>Poales</taxon>
        <taxon>Poaceae</taxon>
        <taxon>PACMAD clade</taxon>
        <taxon>Arundinoideae</taxon>
        <taxon>Arundineae</taxon>
        <taxon>Arundo</taxon>
    </lineage>
</organism>
<reference evidence="1" key="2">
    <citation type="journal article" date="2015" name="Data Brief">
        <title>Shoot transcriptome of the giant reed, Arundo donax.</title>
        <authorList>
            <person name="Barrero R.A."/>
            <person name="Guerrero F.D."/>
            <person name="Moolhuijzen P."/>
            <person name="Goolsby J.A."/>
            <person name="Tidwell J."/>
            <person name="Bellgard S.E."/>
            <person name="Bellgard M.I."/>
        </authorList>
    </citation>
    <scope>NUCLEOTIDE SEQUENCE</scope>
    <source>
        <tissue evidence="1">Shoot tissue taken approximately 20 cm above the soil surface</tissue>
    </source>
</reference>
<dbReference type="EMBL" id="GBRH01193555">
    <property type="protein sequence ID" value="JAE04341.1"/>
    <property type="molecule type" value="Transcribed_RNA"/>
</dbReference>
<protein>
    <submittedName>
        <fullName evidence="1">Uncharacterized protein</fullName>
    </submittedName>
</protein>
<reference evidence="1" key="1">
    <citation type="submission" date="2014-09" db="EMBL/GenBank/DDBJ databases">
        <authorList>
            <person name="Magalhaes I.L.F."/>
            <person name="Oliveira U."/>
            <person name="Santos F.R."/>
            <person name="Vidigal T.H.D.A."/>
            <person name="Brescovit A.D."/>
            <person name="Santos A.J."/>
        </authorList>
    </citation>
    <scope>NUCLEOTIDE SEQUENCE</scope>
    <source>
        <tissue evidence="1">Shoot tissue taken approximately 20 cm above the soil surface</tissue>
    </source>
</reference>
<sequence length="43" mass="4851">MFGLTFDQSNSEITIYVMSRQLISTEQVNNLRIKGLSAAICRT</sequence>
<proteinExistence type="predicted"/>
<accession>A0A0A9F2H6</accession>
<name>A0A0A9F2H6_ARUDO</name>
<evidence type="ECO:0000313" key="1">
    <source>
        <dbReference type="EMBL" id="JAE04341.1"/>
    </source>
</evidence>